<comment type="pathway">
    <text evidence="2">Cofactor biosynthesis; ubiquinone biosynthesis.</text>
</comment>
<dbReference type="InterPro" id="IPR018168">
    <property type="entry name" value="Ubi_Hdrlase_CS"/>
</dbReference>
<keyword evidence="4" id="KW-0285">Flavoprotein</keyword>
<feature type="domain" description="FAD-binding" evidence="8">
    <location>
        <begin position="237"/>
        <end position="357"/>
    </location>
</feature>
<dbReference type="Proteomes" id="UP001501671">
    <property type="component" value="Unassembled WGS sequence"/>
</dbReference>
<accession>A0ABP8HKS0</accession>
<evidence type="ECO:0000256" key="4">
    <source>
        <dbReference type="ARBA" id="ARBA00022630"/>
    </source>
</evidence>
<dbReference type="InterPro" id="IPR010971">
    <property type="entry name" value="UbiH/COQ6"/>
</dbReference>
<sequence length="411" mass="42430">MMAAILPVPAQSGVAGGPPPAAAADLTIIGGGPVGMALALLLARDAREPGRIVLCAAERAAGAAAADPRVLALNHGSRVLLQALGAWPAGGADILDIHVSQRGRLGRTHISHSDFGVPALGTVVRYGALADALAQAVARSGVAVRHGTARIAAQEESVVLVEQDGAGWPTAVCVQAEGGAFGEQARGDVHRRYGQHAVLGSVLAARPRAGWAWERFTREGPLALLPYPAAPGAAPDPRRHALVWCCAPDRAQALCALDDAAFAHELNHAFGERLGRLAPAGPRHASPLGMNLRREPVHGRAVAIGNAAQTLHPVAGQGLNLGLRDAARLAQTLAPWLNATAGDPRPALARYAAARRADRWLTAGLTDFLPRVFASGLPPVEHAAGLALLALDASAALRRPLARHLLQGLRA</sequence>
<evidence type="ECO:0000256" key="6">
    <source>
        <dbReference type="ARBA" id="ARBA00023002"/>
    </source>
</evidence>
<proteinExistence type="inferred from homology"/>
<keyword evidence="9" id="KW-0830">Ubiquinone</keyword>
<comment type="similarity">
    <text evidence="3">Belongs to the UbiH/COQ6 family.</text>
</comment>
<evidence type="ECO:0000259" key="8">
    <source>
        <dbReference type="Pfam" id="PF01494"/>
    </source>
</evidence>
<comment type="caution">
    <text evidence="9">The sequence shown here is derived from an EMBL/GenBank/DDBJ whole genome shotgun (WGS) entry which is preliminary data.</text>
</comment>
<dbReference type="Gene3D" id="3.30.9.10">
    <property type="entry name" value="D-Amino Acid Oxidase, subunit A, domain 2"/>
    <property type="match status" value="1"/>
</dbReference>
<keyword evidence="10" id="KW-1185">Reference proteome</keyword>
<evidence type="ECO:0000256" key="1">
    <source>
        <dbReference type="ARBA" id="ARBA00001974"/>
    </source>
</evidence>
<gene>
    <name evidence="9" type="ORF">GCM10023144_40740</name>
</gene>
<keyword evidence="7" id="KW-0503">Monooxygenase</keyword>
<reference evidence="10" key="1">
    <citation type="journal article" date="2019" name="Int. J. Syst. Evol. Microbiol.">
        <title>The Global Catalogue of Microorganisms (GCM) 10K type strain sequencing project: providing services to taxonomists for standard genome sequencing and annotation.</title>
        <authorList>
            <consortium name="The Broad Institute Genomics Platform"/>
            <consortium name="The Broad Institute Genome Sequencing Center for Infectious Disease"/>
            <person name="Wu L."/>
            <person name="Ma J."/>
        </authorList>
    </citation>
    <scope>NUCLEOTIDE SEQUENCE [LARGE SCALE GENOMIC DNA]</scope>
    <source>
        <strain evidence="10">JCM 17666</strain>
    </source>
</reference>
<evidence type="ECO:0000256" key="3">
    <source>
        <dbReference type="ARBA" id="ARBA00005349"/>
    </source>
</evidence>
<comment type="cofactor">
    <cofactor evidence="1">
        <name>FAD</name>
        <dbReference type="ChEBI" id="CHEBI:57692"/>
    </cofactor>
</comment>
<evidence type="ECO:0000313" key="9">
    <source>
        <dbReference type="EMBL" id="GAA4340731.1"/>
    </source>
</evidence>
<dbReference type="PANTHER" id="PTHR43876">
    <property type="entry name" value="UBIQUINONE BIOSYNTHESIS MONOOXYGENASE COQ6, MITOCHONDRIAL"/>
    <property type="match status" value="1"/>
</dbReference>
<dbReference type="Gene3D" id="3.50.50.60">
    <property type="entry name" value="FAD/NAD(P)-binding domain"/>
    <property type="match status" value="2"/>
</dbReference>
<dbReference type="InterPro" id="IPR051205">
    <property type="entry name" value="UbiH/COQ6_monooxygenase"/>
</dbReference>
<evidence type="ECO:0000256" key="2">
    <source>
        <dbReference type="ARBA" id="ARBA00004749"/>
    </source>
</evidence>
<protein>
    <submittedName>
        <fullName evidence="9">UbiH/UbiF/VisC/COQ6 family ubiquinone biosynthesis hydroxylase</fullName>
    </submittedName>
</protein>
<dbReference type="PROSITE" id="PS01304">
    <property type="entry name" value="UBIH"/>
    <property type="match status" value="1"/>
</dbReference>
<dbReference type="PRINTS" id="PR00420">
    <property type="entry name" value="RNGMNOXGNASE"/>
</dbReference>
<organism evidence="9 10">
    <name type="scientific">Pigmentiphaga soli</name>
    <dbReference type="NCBI Taxonomy" id="1007095"/>
    <lineage>
        <taxon>Bacteria</taxon>
        <taxon>Pseudomonadati</taxon>
        <taxon>Pseudomonadota</taxon>
        <taxon>Betaproteobacteria</taxon>
        <taxon>Burkholderiales</taxon>
        <taxon>Alcaligenaceae</taxon>
        <taxon>Pigmentiphaga</taxon>
    </lineage>
</organism>
<keyword evidence="5" id="KW-0274">FAD</keyword>
<dbReference type="InterPro" id="IPR036188">
    <property type="entry name" value="FAD/NAD-bd_sf"/>
</dbReference>
<dbReference type="EMBL" id="BAABFO010000026">
    <property type="protein sequence ID" value="GAA4340731.1"/>
    <property type="molecule type" value="Genomic_DNA"/>
</dbReference>
<evidence type="ECO:0000256" key="5">
    <source>
        <dbReference type="ARBA" id="ARBA00022827"/>
    </source>
</evidence>
<dbReference type="NCBIfam" id="NF005421">
    <property type="entry name" value="PRK06996.1"/>
    <property type="match status" value="1"/>
</dbReference>
<dbReference type="SUPFAM" id="SSF51905">
    <property type="entry name" value="FAD/NAD(P)-binding domain"/>
    <property type="match status" value="1"/>
</dbReference>
<name>A0ABP8HKS0_9BURK</name>
<evidence type="ECO:0000256" key="7">
    <source>
        <dbReference type="ARBA" id="ARBA00023033"/>
    </source>
</evidence>
<dbReference type="NCBIfam" id="TIGR01988">
    <property type="entry name" value="Ubi-OHases"/>
    <property type="match status" value="1"/>
</dbReference>
<dbReference type="PANTHER" id="PTHR43876:SF8">
    <property type="entry name" value="2-OCTAPRENYL-6-METHOXYPHENOL HYDROXYLASE"/>
    <property type="match status" value="1"/>
</dbReference>
<dbReference type="Pfam" id="PF01494">
    <property type="entry name" value="FAD_binding_3"/>
    <property type="match status" value="1"/>
</dbReference>
<evidence type="ECO:0000313" key="10">
    <source>
        <dbReference type="Proteomes" id="UP001501671"/>
    </source>
</evidence>
<keyword evidence="6" id="KW-0560">Oxidoreductase</keyword>
<dbReference type="InterPro" id="IPR002938">
    <property type="entry name" value="FAD-bd"/>
</dbReference>